<dbReference type="GO" id="GO:0032197">
    <property type="term" value="P:retrotransposition"/>
    <property type="evidence" value="ECO:0000318"/>
    <property type="project" value="GO_Central"/>
</dbReference>
<dbReference type="InterPro" id="IPR004244">
    <property type="entry name" value="Transposase_22"/>
</dbReference>
<feature type="coiled-coil region" evidence="1">
    <location>
        <begin position="65"/>
        <end position="113"/>
    </location>
</feature>
<evidence type="ECO:0000256" key="1">
    <source>
        <dbReference type="SAM" id="Coils"/>
    </source>
</evidence>
<dbReference type="Ensembl" id="ENSORLT00000040304.1">
    <property type="protein sequence ID" value="ENSORLP00000037579.1"/>
    <property type="gene ID" value="ENSORLG00000027062.1"/>
</dbReference>
<evidence type="ECO:0008006" key="4">
    <source>
        <dbReference type="Google" id="ProtNLM"/>
    </source>
</evidence>
<dbReference type="GO" id="GO:0003727">
    <property type="term" value="F:single-stranded RNA binding"/>
    <property type="evidence" value="ECO:0000318"/>
    <property type="project" value="GO_Central"/>
</dbReference>
<dbReference type="InParanoid" id="A0A3B3I1G2"/>
<protein>
    <recommendedName>
        <fullName evidence="4">L1 transposable element RRM domain-containing protein</fullName>
    </recommendedName>
</protein>
<dbReference type="InterPro" id="IPR042566">
    <property type="entry name" value="L1_C"/>
</dbReference>
<sequence>MPTKGQKAIDKEYASASPSLTLHAIKALLDEHCEKLSAELKSSFEAIDSKLDQNKLLLDDHDQRISSLELATDDLSQRVMDLENTCSSLREENAKLKAKAADLENRSRRQNVRILGLSEATESGNPTAFFSQLLQDLYRKEILPSFPEIVRAHRTLAPKPTTGKPLRPVILRLHRFQTKELLIREARRRGRFFYKGQHVRIVEDYSAEVASQRARYRDVMAGLYKQGLKPALLYPARLRITTPNGVRKWINTVEEAQKYIDEHPELSDHV</sequence>
<dbReference type="PANTHER" id="PTHR11505">
    <property type="entry name" value="L1 TRANSPOSABLE ELEMENT-RELATED"/>
    <property type="match status" value="1"/>
</dbReference>
<dbReference type="STRING" id="8090.ENSORLP00000037579"/>
<keyword evidence="1" id="KW-0175">Coiled coil</keyword>
<dbReference type="GeneTree" id="ENSGT00990000205322"/>
<proteinExistence type="predicted"/>
<reference evidence="2" key="2">
    <citation type="submission" date="2025-08" db="UniProtKB">
        <authorList>
            <consortium name="Ensembl"/>
        </authorList>
    </citation>
    <scope>IDENTIFICATION</scope>
    <source>
        <strain evidence="2">Hd-rR</strain>
    </source>
</reference>
<reference evidence="2" key="3">
    <citation type="submission" date="2025-09" db="UniProtKB">
        <authorList>
            <consortium name="Ensembl"/>
        </authorList>
    </citation>
    <scope>IDENTIFICATION</scope>
    <source>
        <strain evidence="2">Hd-rR</strain>
    </source>
</reference>
<dbReference type="Proteomes" id="UP000001038">
    <property type="component" value="Chromosome 13"/>
</dbReference>
<accession>A0A3B3I1G2</accession>
<name>A0A3B3I1G2_ORYLA</name>
<evidence type="ECO:0000313" key="2">
    <source>
        <dbReference type="Ensembl" id="ENSORLP00000037579.1"/>
    </source>
</evidence>
<dbReference type="Gene3D" id="1.20.5.340">
    <property type="match status" value="1"/>
</dbReference>
<dbReference type="Gene3D" id="3.30.250.20">
    <property type="entry name" value="L1 transposable element, C-terminal domain"/>
    <property type="match status" value="1"/>
</dbReference>
<dbReference type="AlphaFoldDB" id="A0A3B3I1G2"/>
<organism evidence="2 3">
    <name type="scientific">Oryzias latipes</name>
    <name type="common">Japanese rice fish</name>
    <name type="synonym">Japanese killifish</name>
    <dbReference type="NCBI Taxonomy" id="8090"/>
    <lineage>
        <taxon>Eukaryota</taxon>
        <taxon>Metazoa</taxon>
        <taxon>Chordata</taxon>
        <taxon>Craniata</taxon>
        <taxon>Vertebrata</taxon>
        <taxon>Euteleostomi</taxon>
        <taxon>Actinopterygii</taxon>
        <taxon>Neopterygii</taxon>
        <taxon>Teleostei</taxon>
        <taxon>Neoteleostei</taxon>
        <taxon>Acanthomorphata</taxon>
        <taxon>Ovalentaria</taxon>
        <taxon>Atherinomorphae</taxon>
        <taxon>Beloniformes</taxon>
        <taxon>Adrianichthyidae</taxon>
        <taxon>Oryziinae</taxon>
        <taxon>Oryzias</taxon>
    </lineage>
</organism>
<reference evidence="2 3" key="1">
    <citation type="journal article" date="2007" name="Nature">
        <title>The medaka draft genome and insights into vertebrate genome evolution.</title>
        <authorList>
            <person name="Kasahara M."/>
            <person name="Naruse K."/>
            <person name="Sasaki S."/>
            <person name="Nakatani Y."/>
            <person name="Qu W."/>
            <person name="Ahsan B."/>
            <person name="Yamada T."/>
            <person name="Nagayasu Y."/>
            <person name="Doi K."/>
            <person name="Kasai Y."/>
            <person name="Jindo T."/>
            <person name="Kobayashi D."/>
            <person name="Shimada A."/>
            <person name="Toyoda A."/>
            <person name="Kuroki Y."/>
            <person name="Fujiyama A."/>
            <person name="Sasaki T."/>
            <person name="Shimizu A."/>
            <person name="Asakawa S."/>
            <person name="Shimizu N."/>
            <person name="Hashimoto S."/>
            <person name="Yang J."/>
            <person name="Lee Y."/>
            <person name="Matsushima K."/>
            <person name="Sugano S."/>
            <person name="Sakaizumi M."/>
            <person name="Narita T."/>
            <person name="Ohishi K."/>
            <person name="Haga S."/>
            <person name="Ohta F."/>
            <person name="Nomoto H."/>
            <person name="Nogata K."/>
            <person name="Morishita T."/>
            <person name="Endo T."/>
            <person name="Shin-I T."/>
            <person name="Takeda H."/>
            <person name="Morishita S."/>
            <person name="Kohara Y."/>
        </authorList>
    </citation>
    <scope>NUCLEOTIDE SEQUENCE [LARGE SCALE GENOMIC DNA]</scope>
    <source>
        <strain evidence="2 3">Hd-rR</strain>
    </source>
</reference>
<keyword evidence="3" id="KW-1185">Reference proteome</keyword>
<evidence type="ECO:0000313" key="3">
    <source>
        <dbReference type="Proteomes" id="UP000001038"/>
    </source>
</evidence>
<dbReference type="GO" id="GO:1990904">
    <property type="term" value="C:ribonucleoprotein complex"/>
    <property type="evidence" value="ECO:0000318"/>
    <property type="project" value="GO_Central"/>
</dbReference>